<keyword evidence="4" id="KW-0130">Cell adhesion</keyword>
<dbReference type="PROSITE" id="PS50835">
    <property type="entry name" value="IG_LIKE"/>
    <property type="match status" value="1"/>
</dbReference>
<feature type="signal peptide" evidence="9">
    <location>
        <begin position="1"/>
        <end position="27"/>
    </location>
</feature>
<dbReference type="GO" id="GO:0016020">
    <property type="term" value="C:membrane"/>
    <property type="evidence" value="ECO:0007669"/>
    <property type="project" value="UniProtKB-SubCell"/>
</dbReference>
<gene>
    <name evidence="11" type="ORF">BSL78_15594</name>
</gene>
<dbReference type="InterPro" id="IPR013162">
    <property type="entry name" value="CD80_C2-set"/>
</dbReference>
<evidence type="ECO:0000313" key="11">
    <source>
        <dbReference type="EMBL" id="PIK47542.1"/>
    </source>
</evidence>
<protein>
    <submittedName>
        <fullName evidence="11">Putative kin of IRRE-like protein 1-like</fullName>
    </submittedName>
</protein>
<evidence type="ECO:0000256" key="9">
    <source>
        <dbReference type="SAM" id="SignalP"/>
    </source>
</evidence>
<dbReference type="Gene3D" id="2.60.40.10">
    <property type="entry name" value="Immunoglobulins"/>
    <property type="match status" value="1"/>
</dbReference>
<dbReference type="PANTHER" id="PTHR23277:SF108">
    <property type="entry name" value="FASCICLIN-3"/>
    <property type="match status" value="1"/>
</dbReference>
<evidence type="ECO:0000256" key="8">
    <source>
        <dbReference type="SAM" id="Phobius"/>
    </source>
</evidence>
<dbReference type="EMBL" id="MRZV01000575">
    <property type="protein sequence ID" value="PIK47542.1"/>
    <property type="molecule type" value="Genomic_DNA"/>
</dbReference>
<comment type="caution">
    <text evidence="11">The sequence shown here is derived from an EMBL/GenBank/DDBJ whole genome shotgun (WGS) entry which is preliminary data.</text>
</comment>
<keyword evidence="7" id="KW-0325">Glycoprotein</keyword>
<comment type="subcellular location">
    <subcellularLocation>
        <location evidence="1">Membrane</location>
    </subcellularLocation>
</comment>
<dbReference type="Proteomes" id="UP000230750">
    <property type="component" value="Unassembled WGS sequence"/>
</dbReference>
<keyword evidence="12" id="KW-1185">Reference proteome</keyword>
<evidence type="ECO:0000256" key="3">
    <source>
        <dbReference type="ARBA" id="ARBA00022737"/>
    </source>
</evidence>
<name>A0A2G8KHS3_STIJA</name>
<keyword evidence="3" id="KW-0677">Repeat</keyword>
<evidence type="ECO:0000256" key="6">
    <source>
        <dbReference type="ARBA" id="ARBA00023157"/>
    </source>
</evidence>
<dbReference type="SUPFAM" id="SSF48726">
    <property type="entry name" value="Immunoglobulin"/>
    <property type="match status" value="2"/>
</dbReference>
<reference evidence="11 12" key="1">
    <citation type="journal article" date="2017" name="PLoS Biol.">
        <title>The sea cucumber genome provides insights into morphological evolution and visceral regeneration.</title>
        <authorList>
            <person name="Zhang X."/>
            <person name="Sun L."/>
            <person name="Yuan J."/>
            <person name="Sun Y."/>
            <person name="Gao Y."/>
            <person name="Zhang L."/>
            <person name="Li S."/>
            <person name="Dai H."/>
            <person name="Hamel J.F."/>
            <person name="Liu C."/>
            <person name="Yu Y."/>
            <person name="Liu S."/>
            <person name="Lin W."/>
            <person name="Guo K."/>
            <person name="Jin S."/>
            <person name="Xu P."/>
            <person name="Storey K.B."/>
            <person name="Huan P."/>
            <person name="Zhang T."/>
            <person name="Zhou Y."/>
            <person name="Zhang J."/>
            <person name="Lin C."/>
            <person name="Li X."/>
            <person name="Xing L."/>
            <person name="Huo D."/>
            <person name="Sun M."/>
            <person name="Wang L."/>
            <person name="Mercier A."/>
            <person name="Li F."/>
            <person name="Yang H."/>
            <person name="Xiang J."/>
        </authorList>
    </citation>
    <scope>NUCLEOTIDE SEQUENCE [LARGE SCALE GENOMIC DNA]</scope>
    <source>
        <strain evidence="11">Shaxun</strain>
        <tissue evidence="11">Muscle</tissue>
    </source>
</reference>
<dbReference type="GO" id="GO:0005912">
    <property type="term" value="C:adherens junction"/>
    <property type="evidence" value="ECO:0007669"/>
    <property type="project" value="TreeGrafter"/>
</dbReference>
<keyword evidence="8" id="KW-1133">Transmembrane helix</keyword>
<dbReference type="InterPro" id="IPR013783">
    <property type="entry name" value="Ig-like_fold"/>
</dbReference>
<evidence type="ECO:0000256" key="2">
    <source>
        <dbReference type="ARBA" id="ARBA00022729"/>
    </source>
</evidence>
<dbReference type="GO" id="GO:0007156">
    <property type="term" value="P:homophilic cell adhesion via plasma membrane adhesion molecules"/>
    <property type="evidence" value="ECO:0007669"/>
    <property type="project" value="TreeGrafter"/>
</dbReference>
<dbReference type="AlphaFoldDB" id="A0A2G8KHS3"/>
<dbReference type="PANTHER" id="PTHR23277">
    <property type="entry name" value="NECTIN-RELATED"/>
    <property type="match status" value="1"/>
</dbReference>
<evidence type="ECO:0000313" key="12">
    <source>
        <dbReference type="Proteomes" id="UP000230750"/>
    </source>
</evidence>
<dbReference type="Pfam" id="PF08205">
    <property type="entry name" value="C2-set_2"/>
    <property type="match status" value="1"/>
</dbReference>
<feature type="domain" description="Ig-like" evidence="10">
    <location>
        <begin position="133"/>
        <end position="229"/>
    </location>
</feature>
<evidence type="ECO:0000256" key="5">
    <source>
        <dbReference type="ARBA" id="ARBA00023136"/>
    </source>
</evidence>
<feature type="transmembrane region" description="Helical" evidence="8">
    <location>
        <begin position="322"/>
        <end position="345"/>
    </location>
</feature>
<organism evidence="11 12">
    <name type="scientific">Stichopus japonicus</name>
    <name type="common">Sea cucumber</name>
    <dbReference type="NCBI Taxonomy" id="307972"/>
    <lineage>
        <taxon>Eukaryota</taxon>
        <taxon>Metazoa</taxon>
        <taxon>Echinodermata</taxon>
        <taxon>Eleutherozoa</taxon>
        <taxon>Echinozoa</taxon>
        <taxon>Holothuroidea</taxon>
        <taxon>Aspidochirotacea</taxon>
        <taxon>Aspidochirotida</taxon>
        <taxon>Stichopodidae</taxon>
        <taxon>Apostichopus</taxon>
    </lineage>
</organism>
<keyword evidence="5 8" id="KW-0472">Membrane</keyword>
<dbReference type="InterPro" id="IPR036179">
    <property type="entry name" value="Ig-like_dom_sf"/>
</dbReference>
<dbReference type="GO" id="GO:0007157">
    <property type="term" value="P:heterophilic cell-cell adhesion via plasma membrane cell adhesion molecules"/>
    <property type="evidence" value="ECO:0007669"/>
    <property type="project" value="TreeGrafter"/>
</dbReference>
<evidence type="ECO:0000256" key="1">
    <source>
        <dbReference type="ARBA" id="ARBA00004370"/>
    </source>
</evidence>
<dbReference type="InterPro" id="IPR007110">
    <property type="entry name" value="Ig-like_dom"/>
</dbReference>
<sequence length="363" mass="40008">MDLMNINLMRNFCEVSLLVLLLPLVRESYSVETVREVVEINTSACFECIVAEVDFTTWSFLRRGQSSGGSIIVQRDQPNDKQKYTVTTITNPDNTVTMTLEVISADEETEGQYSCQEQGNDIVIGNLIVEIPPQLMLKKDGVKLNESIDVVFTEEVQIQCVAAEGKPSVSLSWQVNGEEKTAGVTTDMSREDERIISSMINYIPNKDDETLSCITSGQEVIPSEQATVSINVMYAPSCNILVTSETSNQFRVICACDANPVVSGYKIWVNNSLYREAMEVFLPSTDPAIVSCSASNDVGTDTSEEMKLEPFHVDQPPSTTRVALIVAIPAVVIVLAIAVVLVVVCKKVRRAEKSKEETEKSLQ</sequence>
<keyword evidence="8" id="KW-0812">Transmembrane</keyword>
<dbReference type="OrthoDB" id="10015491at2759"/>
<evidence type="ECO:0000256" key="4">
    <source>
        <dbReference type="ARBA" id="ARBA00022889"/>
    </source>
</evidence>
<evidence type="ECO:0000256" key="7">
    <source>
        <dbReference type="ARBA" id="ARBA00023180"/>
    </source>
</evidence>
<keyword evidence="2 9" id="KW-0732">Signal</keyword>
<proteinExistence type="predicted"/>
<keyword evidence="6" id="KW-1015">Disulfide bond</keyword>
<dbReference type="InterPro" id="IPR051427">
    <property type="entry name" value="Nectin/Nectin-like"/>
</dbReference>
<feature type="chain" id="PRO_5013681352" evidence="9">
    <location>
        <begin position="28"/>
        <end position="363"/>
    </location>
</feature>
<accession>A0A2G8KHS3</accession>
<evidence type="ECO:0000259" key="10">
    <source>
        <dbReference type="PROSITE" id="PS50835"/>
    </source>
</evidence>